<dbReference type="InterPro" id="IPR036249">
    <property type="entry name" value="Thioredoxin-like_sf"/>
</dbReference>
<dbReference type="RefSeq" id="XP_013950275.1">
    <property type="nucleotide sequence ID" value="XM_014094800.1"/>
</dbReference>
<dbReference type="InterPro" id="IPR004045">
    <property type="entry name" value="Glutathione_S-Trfase_N"/>
</dbReference>
<organism evidence="4 5">
    <name type="scientific">Hypocrea virens (strain Gv29-8 / FGSC 10586)</name>
    <name type="common">Gliocladium virens</name>
    <name type="synonym">Trichoderma virens</name>
    <dbReference type="NCBI Taxonomy" id="413071"/>
    <lineage>
        <taxon>Eukaryota</taxon>
        <taxon>Fungi</taxon>
        <taxon>Dikarya</taxon>
        <taxon>Ascomycota</taxon>
        <taxon>Pezizomycotina</taxon>
        <taxon>Sordariomycetes</taxon>
        <taxon>Hypocreomycetidae</taxon>
        <taxon>Hypocreales</taxon>
        <taxon>Hypocreaceae</taxon>
        <taxon>Trichoderma</taxon>
    </lineage>
</organism>
<feature type="domain" description="GST N-terminal" evidence="3">
    <location>
        <begin position="1"/>
        <end position="82"/>
    </location>
</feature>
<dbReference type="STRING" id="413071.G9NB66"/>
<dbReference type="InParanoid" id="G9NB66"/>
<dbReference type="FunFam" id="3.40.30.10:FF:000016">
    <property type="entry name" value="Glutathione S-transferase F2"/>
    <property type="match status" value="1"/>
</dbReference>
<evidence type="ECO:0000256" key="1">
    <source>
        <dbReference type="ARBA" id="ARBA00012452"/>
    </source>
</evidence>
<gene>
    <name evidence="4" type="ORF">TRIVIDRAFT_228006</name>
</gene>
<protein>
    <recommendedName>
        <fullName evidence="1">glutathione transferase</fullName>
        <ecNumber evidence="1">2.5.1.18</ecNumber>
    </recommendedName>
</protein>
<dbReference type="PANTHER" id="PTHR43900:SF3">
    <property type="entry name" value="GLUTATHIONE S-TRANSFERASE RHO"/>
    <property type="match status" value="1"/>
</dbReference>
<keyword evidence="2" id="KW-0808">Transferase</keyword>
<dbReference type="HOGENOM" id="CLU_011226_5_6_1"/>
<dbReference type="OrthoDB" id="249703at2759"/>
<dbReference type="GeneID" id="25792130"/>
<accession>G9NB66</accession>
<proteinExistence type="predicted"/>
<reference evidence="4 5" key="1">
    <citation type="journal article" date="2011" name="Genome Biol.">
        <title>Comparative genome sequence analysis underscores mycoparasitism as the ancestral life style of Trichoderma.</title>
        <authorList>
            <person name="Kubicek C.P."/>
            <person name="Herrera-Estrella A."/>
            <person name="Seidl-Seiboth V."/>
            <person name="Martinez D.A."/>
            <person name="Druzhinina I.S."/>
            <person name="Thon M."/>
            <person name="Zeilinger S."/>
            <person name="Casas-Flores S."/>
            <person name="Horwitz B.A."/>
            <person name="Mukherjee P.K."/>
            <person name="Mukherjee M."/>
            <person name="Kredics L."/>
            <person name="Alcaraz L.D."/>
            <person name="Aerts A."/>
            <person name="Antal Z."/>
            <person name="Atanasova L."/>
            <person name="Cervantes-Badillo M.G."/>
            <person name="Challacombe J."/>
            <person name="Chertkov O."/>
            <person name="McCluskey K."/>
            <person name="Coulpier F."/>
            <person name="Deshpande N."/>
            <person name="von Doehren H."/>
            <person name="Ebbole D.J."/>
            <person name="Esquivel-Naranjo E.U."/>
            <person name="Fekete E."/>
            <person name="Flipphi M."/>
            <person name="Glaser F."/>
            <person name="Gomez-Rodriguez E.Y."/>
            <person name="Gruber S."/>
            <person name="Han C."/>
            <person name="Henrissat B."/>
            <person name="Hermosa R."/>
            <person name="Hernandez-Onate M."/>
            <person name="Karaffa L."/>
            <person name="Kosti I."/>
            <person name="Le Crom S."/>
            <person name="Lindquist E."/>
            <person name="Lucas S."/>
            <person name="Luebeck M."/>
            <person name="Luebeck P.S."/>
            <person name="Margeot A."/>
            <person name="Metz B."/>
            <person name="Misra M."/>
            <person name="Nevalainen H."/>
            <person name="Omann M."/>
            <person name="Packer N."/>
            <person name="Perrone G."/>
            <person name="Uresti-Rivera E.E."/>
            <person name="Salamov A."/>
            <person name="Schmoll M."/>
            <person name="Seiboth B."/>
            <person name="Shapiro H."/>
            <person name="Sukno S."/>
            <person name="Tamayo-Ramos J.A."/>
            <person name="Tisch D."/>
            <person name="Wiest A."/>
            <person name="Wilkinson H.H."/>
            <person name="Zhang M."/>
            <person name="Coutinho P.M."/>
            <person name="Kenerley C.M."/>
            <person name="Monte E."/>
            <person name="Baker S.E."/>
            <person name="Grigoriev I.V."/>
        </authorList>
    </citation>
    <scope>NUCLEOTIDE SEQUENCE [LARGE SCALE GENOMIC DNA]</scope>
    <source>
        <strain evidence="5">Gv29-8 / FGSC 10586</strain>
    </source>
</reference>
<dbReference type="GO" id="GO:0043295">
    <property type="term" value="F:glutathione binding"/>
    <property type="evidence" value="ECO:0007669"/>
    <property type="project" value="TreeGrafter"/>
</dbReference>
<dbReference type="Proteomes" id="UP000007115">
    <property type="component" value="Unassembled WGS sequence"/>
</dbReference>
<name>G9NB66_HYPVG</name>
<dbReference type="AlphaFoldDB" id="G9NB66"/>
<evidence type="ECO:0000313" key="5">
    <source>
        <dbReference type="Proteomes" id="UP000007115"/>
    </source>
</evidence>
<sequence length="171" mass="18401">MALKPYGVAASTCTKGVLTTLVEKNVPYELINIGVSSGEQKQLPHVAKQPFGKVPVLEDNGFIAYESRAISKHIAKKYAGQGTKLIPAVNDVEEYGSFEQAYSIETSYFSPPTEGIAVEKVVNTRAGETAVTIADVKNDSTSALLPDSVSFSTARAVAEKTVRKWVDQLGY</sequence>
<dbReference type="SUPFAM" id="SSF52833">
    <property type="entry name" value="Thioredoxin-like"/>
    <property type="match status" value="1"/>
</dbReference>
<dbReference type="VEuPathDB" id="FungiDB:TRIVIDRAFT_228006"/>
<dbReference type="GO" id="GO:0004364">
    <property type="term" value="F:glutathione transferase activity"/>
    <property type="evidence" value="ECO:0007669"/>
    <property type="project" value="UniProtKB-EC"/>
</dbReference>
<dbReference type="EMBL" id="ABDF02000091">
    <property type="protein sequence ID" value="EHK16074.1"/>
    <property type="molecule type" value="Genomic_DNA"/>
</dbReference>
<dbReference type="Gene3D" id="3.40.30.10">
    <property type="entry name" value="Glutaredoxin"/>
    <property type="match status" value="1"/>
</dbReference>
<dbReference type="GO" id="GO:0005737">
    <property type="term" value="C:cytoplasm"/>
    <property type="evidence" value="ECO:0007669"/>
    <property type="project" value="TreeGrafter"/>
</dbReference>
<comment type="caution">
    <text evidence="4">The sequence shown here is derived from an EMBL/GenBank/DDBJ whole genome shotgun (WGS) entry which is preliminary data.</text>
</comment>
<evidence type="ECO:0000313" key="4">
    <source>
        <dbReference type="EMBL" id="EHK16074.1"/>
    </source>
</evidence>
<dbReference type="Pfam" id="PF02798">
    <property type="entry name" value="GST_N"/>
    <property type="match status" value="1"/>
</dbReference>
<dbReference type="GO" id="GO:0006749">
    <property type="term" value="P:glutathione metabolic process"/>
    <property type="evidence" value="ECO:0007669"/>
    <property type="project" value="TreeGrafter"/>
</dbReference>
<dbReference type="PROSITE" id="PS50404">
    <property type="entry name" value="GST_NTER"/>
    <property type="match status" value="1"/>
</dbReference>
<dbReference type="OMA" id="FEQAYSI"/>
<dbReference type="EC" id="2.5.1.18" evidence="1"/>
<dbReference type="PANTHER" id="PTHR43900">
    <property type="entry name" value="GLUTATHIONE S-TRANSFERASE RHO"/>
    <property type="match status" value="1"/>
</dbReference>
<evidence type="ECO:0000259" key="3">
    <source>
        <dbReference type="PROSITE" id="PS50404"/>
    </source>
</evidence>
<dbReference type="eggNOG" id="KOG0867">
    <property type="taxonomic scope" value="Eukaryota"/>
</dbReference>
<keyword evidence="5" id="KW-1185">Reference proteome</keyword>
<evidence type="ECO:0000256" key="2">
    <source>
        <dbReference type="ARBA" id="ARBA00022679"/>
    </source>
</evidence>